<dbReference type="PANTHER" id="PTHR47894:SF1">
    <property type="entry name" value="HTH-TYPE TRANSCRIPTIONAL REGULATOR VQSM"/>
    <property type="match status" value="1"/>
</dbReference>
<evidence type="ECO:0000259" key="4">
    <source>
        <dbReference type="PROSITE" id="PS01124"/>
    </source>
</evidence>
<reference evidence="6" key="1">
    <citation type="journal article" date="2012" name="PLoS ONE">
        <title>The success of Acinetobacter species; genetic, metabolic and virulence attributes.</title>
        <authorList>
            <person name="Peleg A.Y."/>
            <person name="de Breij A."/>
            <person name="Adams M.D."/>
            <person name="Cerqueira G.M."/>
            <person name="Mocali S."/>
            <person name="Galardini M."/>
            <person name="Nibbering P.H."/>
            <person name="Earl A.M."/>
            <person name="Ward D.V."/>
            <person name="Paterson D.L."/>
            <person name="Seifert H."/>
            <person name="Dijkshoorn L."/>
        </authorList>
    </citation>
    <scope>NUCLEOTIDE SEQUENCE [LARGE SCALE GENOMIC DNA]</scope>
    <source>
        <strain evidence="6">SH046</strain>
    </source>
</reference>
<accession>D0SHC8</accession>
<evidence type="ECO:0000256" key="3">
    <source>
        <dbReference type="ARBA" id="ARBA00023163"/>
    </source>
</evidence>
<dbReference type="eggNOG" id="COG2207">
    <property type="taxonomic scope" value="Bacteria"/>
</dbReference>
<dbReference type="EMBL" id="GG704977">
    <property type="protein sequence ID" value="EEY94655.1"/>
    <property type="molecule type" value="Genomic_DNA"/>
</dbReference>
<dbReference type="GO" id="GO:0005829">
    <property type="term" value="C:cytosol"/>
    <property type="evidence" value="ECO:0007669"/>
    <property type="project" value="TreeGrafter"/>
</dbReference>
<gene>
    <name evidence="5" type="ORF">HMPREF0016_03251</name>
</gene>
<dbReference type="Pfam" id="PF12625">
    <property type="entry name" value="Arabinose_bd"/>
    <property type="match status" value="1"/>
</dbReference>
<dbReference type="Proteomes" id="UP000012047">
    <property type="component" value="Unassembled WGS sequence"/>
</dbReference>
<dbReference type="SUPFAM" id="SSF46689">
    <property type="entry name" value="Homeodomain-like"/>
    <property type="match status" value="1"/>
</dbReference>
<evidence type="ECO:0000313" key="6">
    <source>
        <dbReference type="Proteomes" id="UP000012047"/>
    </source>
</evidence>
<dbReference type="PANTHER" id="PTHR47894">
    <property type="entry name" value="HTH-TYPE TRANSCRIPTIONAL REGULATOR GADX"/>
    <property type="match status" value="1"/>
</dbReference>
<evidence type="ECO:0000256" key="2">
    <source>
        <dbReference type="ARBA" id="ARBA00023125"/>
    </source>
</evidence>
<dbReference type="SMART" id="SM00342">
    <property type="entry name" value="HTH_ARAC"/>
    <property type="match status" value="1"/>
</dbReference>
<dbReference type="AlphaFoldDB" id="D0SHC8"/>
<keyword evidence="1" id="KW-0805">Transcription regulation</keyword>
<dbReference type="Gene3D" id="1.10.10.60">
    <property type="entry name" value="Homeodomain-like"/>
    <property type="match status" value="1"/>
</dbReference>
<dbReference type="InterPro" id="IPR009057">
    <property type="entry name" value="Homeodomain-like_sf"/>
</dbReference>
<feature type="domain" description="HTH araC/xylS-type" evidence="4">
    <location>
        <begin position="251"/>
        <end position="346"/>
    </location>
</feature>
<organism evidence="5 6">
    <name type="scientific">Acinetobacter johnsonii SH046</name>
    <dbReference type="NCBI Taxonomy" id="575586"/>
    <lineage>
        <taxon>Bacteria</taxon>
        <taxon>Pseudomonadati</taxon>
        <taxon>Pseudomonadota</taxon>
        <taxon>Gammaproteobacteria</taxon>
        <taxon>Moraxellales</taxon>
        <taxon>Moraxellaceae</taxon>
        <taxon>Acinetobacter</taxon>
    </lineage>
</organism>
<name>D0SHC8_ACIJO</name>
<evidence type="ECO:0000256" key="1">
    <source>
        <dbReference type="ARBA" id="ARBA00023015"/>
    </source>
</evidence>
<evidence type="ECO:0000313" key="5">
    <source>
        <dbReference type="EMBL" id="EEY94655.1"/>
    </source>
</evidence>
<dbReference type="GO" id="GO:0003700">
    <property type="term" value="F:DNA-binding transcription factor activity"/>
    <property type="evidence" value="ECO:0007669"/>
    <property type="project" value="InterPro"/>
</dbReference>
<dbReference type="GO" id="GO:0000976">
    <property type="term" value="F:transcription cis-regulatory region binding"/>
    <property type="evidence" value="ECO:0007669"/>
    <property type="project" value="TreeGrafter"/>
</dbReference>
<keyword evidence="3" id="KW-0804">Transcription</keyword>
<dbReference type="Pfam" id="PF12833">
    <property type="entry name" value="HTH_18"/>
    <property type="match status" value="1"/>
</dbReference>
<dbReference type="HOGENOM" id="CLU_047522_1_0_6"/>
<sequence>MSNSGWAIMQELQIPNGYFQLWNMYLIEQGIDFHQLGFLAQYQYELEHVLQLPIDTQSPFSFFQTILQLTREQLDCPQLIMEMAKFIQPEHFGVLGYMATRSNSVAEALSYVMRFSRLVIDGTEVSPMQMQQRGNEIWLTWPFLNEKYASLNEMTMASIVHLAKKIFPDQLQILKIQMAHPAQMAQYHYLKFYGCEVSFNQACYAYVMSVDSLTLKSGFADPSLTQLLLKQAEVAIALKPRYESVLQQIHSAVADYLKAHAEAPKIEQIANELHLSTRTLQRQLQDWDSSFKRILESERMKRCEYLLQQGLSLTEIALQLGYSGQSALARAYKQHSGQTLLQLKRQLK</sequence>
<proteinExistence type="predicted"/>
<protein>
    <submittedName>
        <fullName evidence="5">Transcriptional regulator, AraC family</fullName>
    </submittedName>
</protein>
<dbReference type="InterPro" id="IPR032687">
    <property type="entry name" value="AraC-type_N"/>
</dbReference>
<dbReference type="PROSITE" id="PS01124">
    <property type="entry name" value="HTH_ARAC_FAMILY_2"/>
    <property type="match status" value="1"/>
</dbReference>
<dbReference type="InterPro" id="IPR018060">
    <property type="entry name" value="HTH_AraC"/>
</dbReference>
<keyword evidence="2" id="KW-0238">DNA-binding</keyword>